<evidence type="ECO:0000313" key="2">
    <source>
        <dbReference type="EMBL" id="OAN31847.1"/>
    </source>
</evidence>
<keyword evidence="1" id="KW-0472">Membrane</keyword>
<dbReference type="AlphaFoldDB" id="A0A178LL54"/>
<dbReference type="OrthoDB" id="4647520at2"/>
<accession>A0A178LL54</accession>
<organism evidence="2 3">
    <name type="scientific">Mycolicibacterium iranicum</name>
    <name type="common">Mycobacterium iranicum</name>
    <dbReference type="NCBI Taxonomy" id="912594"/>
    <lineage>
        <taxon>Bacteria</taxon>
        <taxon>Bacillati</taxon>
        <taxon>Actinomycetota</taxon>
        <taxon>Actinomycetes</taxon>
        <taxon>Mycobacteriales</taxon>
        <taxon>Mycobacteriaceae</taxon>
        <taxon>Mycolicibacterium</taxon>
    </lineage>
</organism>
<keyword evidence="1" id="KW-1133">Transmembrane helix</keyword>
<name>A0A178LL54_MYCIR</name>
<dbReference type="EMBL" id="LWCS01000056">
    <property type="protein sequence ID" value="OAN31847.1"/>
    <property type="molecule type" value="Genomic_DNA"/>
</dbReference>
<keyword evidence="1" id="KW-0812">Transmembrane</keyword>
<reference evidence="2 3" key="1">
    <citation type="submission" date="2016-04" db="EMBL/GenBank/DDBJ databases">
        <title>Draft Genome Sequences of Staphylococcus capitis Strain H36, S. capitis Strain H65, S. cohnii Strain H62, S. hominis Strain H69, Mycobacterium iranicum Strain H39, Plantibacter sp. Strain H53, Pseudomonas oryzihabitans Strain H72, and Microbacterium sp. Strain H83, isolated from residential settings.</title>
        <authorList>
            <person name="Lymperopoulou D."/>
            <person name="Adams R.I."/>
            <person name="Lindow S."/>
            <person name="Coil D.A."/>
            <person name="Jospin G."/>
            <person name="Eisen J.A."/>
        </authorList>
    </citation>
    <scope>NUCLEOTIDE SEQUENCE [LARGE SCALE GENOMIC DNA]</scope>
    <source>
        <strain evidence="2 3">H39</strain>
    </source>
</reference>
<dbReference type="InterPro" id="IPR027417">
    <property type="entry name" value="P-loop_NTPase"/>
</dbReference>
<gene>
    <name evidence="2" type="ORF">A4X20_28825</name>
</gene>
<feature type="transmembrane region" description="Helical" evidence="1">
    <location>
        <begin position="64"/>
        <end position="84"/>
    </location>
</feature>
<dbReference type="Gene3D" id="3.40.50.300">
    <property type="entry name" value="P-loop containing nucleotide triphosphate hydrolases"/>
    <property type="match status" value="1"/>
</dbReference>
<sequence>MGENSFRGQTARVYADVRDFPIYVSHIDDNTRLWFAPWRIWDGATFLIGITSTVWATRKWLDSGHAIAIALFGLALTAALTVAARQIPVSRPSPLYRIGWLLGGLLHTQRKAGINGEGEAALSPPKEVIGNLSFTSGGVYAEFIVDGQPGGMMPYALKDAIAMRHRPLVRQLPSGLLLWGCCVRLDHRRLLRWMLSGYTNEPAWVQEVRDWEDFLTIEPFYEQVFGIRVPVDSGAAGRSGVGGLAKAATVVAGRDPDDPRSLAGYQEMSASILSKIPAEFNARPATPRQIHWWYRRRLAIGAVNDPFPHGAGGPERLTEADFAPVVPAHFDCGDQEARKKDRRWWRRMVPSLAAVLVIRGAQRLDSFQSMLAVAQIPRGGLAYPRAEYLLAVYDVDTPADIDWIQHISTRPAEQALTRIDRAQRNLDDQAFQRAGRRSSDSDLIERYSSAEEYNAKLRASKLEREVEATTVIAVGARSRAELDGACQLLQTHFAEDLDMTLSRRRGSAQIGLWQTGLAGSEERSPRSQFSQPATTTDWARFSPLVSSKLGHDTGILFARNLSTRRPTPVLIEPEGASRRRQVPGMLFYGPPGGGKSQGAKRVVNGLIARGNQCSILDPGSNPEWVRALAHLGDRVAVLDPTRGQVSVDGLRIFRREIAVERTLDHLLPMMGVEPDAEIARQLRFLLRPDQRVAESMGALVRYLNSLQGSAYKEYAELAARLDMWANIDYLRAMFNESLPIPPIAEKDAVIWLTGDLELPTTSQTEDLHLYKRQTARARAGLAIYGMIAGLTRESYTGPNRRPGKFGWFVAEEARAYFASPVGREDATELITQGRKQRYGLIGIAQHVEYFDGIPTKDLPTRVITPFKASAREEATEEFKRIGIDPDEYPEVLNLRTAEGHGYAYMIDDAGSTGLIDILQPVQPELRQAFDTRGLEDEALELMR</sequence>
<comment type="caution">
    <text evidence="2">The sequence shown here is derived from an EMBL/GenBank/DDBJ whole genome shotgun (WGS) entry which is preliminary data.</text>
</comment>
<dbReference type="Proteomes" id="UP000078396">
    <property type="component" value="Unassembled WGS sequence"/>
</dbReference>
<dbReference type="Pfam" id="PF12846">
    <property type="entry name" value="AAA_10"/>
    <property type="match status" value="1"/>
</dbReference>
<evidence type="ECO:0000256" key="1">
    <source>
        <dbReference type="SAM" id="Phobius"/>
    </source>
</evidence>
<protein>
    <submittedName>
        <fullName evidence="2">Uncharacterized protein</fullName>
    </submittedName>
</protein>
<dbReference type="SUPFAM" id="SSF52540">
    <property type="entry name" value="P-loop containing nucleoside triphosphate hydrolases"/>
    <property type="match status" value="1"/>
</dbReference>
<proteinExistence type="predicted"/>
<evidence type="ECO:0000313" key="3">
    <source>
        <dbReference type="Proteomes" id="UP000078396"/>
    </source>
</evidence>
<dbReference type="RefSeq" id="WP_064284541.1">
    <property type="nucleotide sequence ID" value="NZ_LWCS01000056.1"/>
</dbReference>